<sequence>MDNNGHSRSLVYSSLFNLTTIVSTTTFFIFPPPTSVRFERASTRFCRGHSEAMVSSFFWSRIPASMKVLISTGSGDGDDSEKSELDRRLTVALSPSQIITGVQIMDPITDALAIKLASSATAFRDPVLEVFFHIFQGELKSQFAGNFISKFRELFQ</sequence>
<dbReference type="EMBL" id="JARJLG010000241">
    <property type="protein sequence ID" value="KAJ7724078.1"/>
    <property type="molecule type" value="Genomic_DNA"/>
</dbReference>
<evidence type="ECO:0000313" key="2">
    <source>
        <dbReference type="EMBL" id="KAJ7724078.1"/>
    </source>
</evidence>
<keyword evidence="1" id="KW-0472">Membrane</keyword>
<keyword evidence="1" id="KW-0812">Transmembrane</keyword>
<proteinExistence type="predicted"/>
<evidence type="ECO:0000313" key="3">
    <source>
        <dbReference type="Proteomes" id="UP001215280"/>
    </source>
</evidence>
<accession>A0AAD7HMX0</accession>
<evidence type="ECO:0000256" key="1">
    <source>
        <dbReference type="SAM" id="Phobius"/>
    </source>
</evidence>
<comment type="caution">
    <text evidence="2">The sequence shown here is derived from an EMBL/GenBank/DDBJ whole genome shotgun (WGS) entry which is preliminary data.</text>
</comment>
<keyword evidence="1" id="KW-1133">Transmembrane helix</keyword>
<name>A0AAD7HMX0_9AGAR</name>
<dbReference type="AlphaFoldDB" id="A0AAD7HMX0"/>
<dbReference type="Proteomes" id="UP001215280">
    <property type="component" value="Unassembled WGS sequence"/>
</dbReference>
<organism evidence="2 3">
    <name type="scientific">Mycena maculata</name>
    <dbReference type="NCBI Taxonomy" id="230809"/>
    <lineage>
        <taxon>Eukaryota</taxon>
        <taxon>Fungi</taxon>
        <taxon>Dikarya</taxon>
        <taxon>Basidiomycota</taxon>
        <taxon>Agaricomycotina</taxon>
        <taxon>Agaricomycetes</taxon>
        <taxon>Agaricomycetidae</taxon>
        <taxon>Agaricales</taxon>
        <taxon>Marasmiineae</taxon>
        <taxon>Mycenaceae</taxon>
        <taxon>Mycena</taxon>
    </lineage>
</organism>
<protein>
    <submittedName>
        <fullName evidence="2">Uncharacterized protein</fullName>
    </submittedName>
</protein>
<reference evidence="2" key="1">
    <citation type="submission" date="2023-03" db="EMBL/GenBank/DDBJ databases">
        <title>Massive genome expansion in bonnet fungi (Mycena s.s.) driven by repeated elements and novel gene families across ecological guilds.</title>
        <authorList>
            <consortium name="Lawrence Berkeley National Laboratory"/>
            <person name="Harder C.B."/>
            <person name="Miyauchi S."/>
            <person name="Viragh M."/>
            <person name="Kuo A."/>
            <person name="Thoen E."/>
            <person name="Andreopoulos B."/>
            <person name="Lu D."/>
            <person name="Skrede I."/>
            <person name="Drula E."/>
            <person name="Henrissat B."/>
            <person name="Morin E."/>
            <person name="Kohler A."/>
            <person name="Barry K."/>
            <person name="LaButti K."/>
            <person name="Morin E."/>
            <person name="Salamov A."/>
            <person name="Lipzen A."/>
            <person name="Mereny Z."/>
            <person name="Hegedus B."/>
            <person name="Baldrian P."/>
            <person name="Stursova M."/>
            <person name="Weitz H."/>
            <person name="Taylor A."/>
            <person name="Grigoriev I.V."/>
            <person name="Nagy L.G."/>
            <person name="Martin F."/>
            <person name="Kauserud H."/>
        </authorList>
    </citation>
    <scope>NUCLEOTIDE SEQUENCE</scope>
    <source>
        <strain evidence="2">CBHHK188m</strain>
    </source>
</reference>
<keyword evidence="3" id="KW-1185">Reference proteome</keyword>
<feature type="transmembrane region" description="Helical" evidence="1">
    <location>
        <begin position="12"/>
        <end position="30"/>
    </location>
</feature>
<gene>
    <name evidence="2" type="ORF">DFH07DRAFT_274704</name>
</gene>